<dbReference type="EMBL" id="CYZO01000002">
    <property type="protein sequence ID" value="CUN54996.1"/>
    <property type="molecule type" value="Genomic_DNA"/>
</dbReference>
<feature type="signal peptide" evidence="2">
    <location>
        <begin position="1"/>
        <end position="22"/>
    </location>
</feature>
<name>A0A173XVL3_9FIRM</name>
<evidence type="ECO:0000313" key="6">
    <source>
        <dbReference type="Proteomes" id="UP000292665"/>
    </source>
</evidence>
<evidence type="ECO:0000256" key="2">
    <source>
        <dbReference type="SAM" id="SignalP"/>
    </source>
</evidence>
<proteinExistence type="predicted"/>
<organism evidence="3 5">
    <name type="scientific">[Ruminococcus] torques</name>
    <dbReference type="NCBI Taxonomy" id="33039"/>
    <lineage>
        <taxon>Bacteria</taxon>
        <taxon>Bacillati</taxon>
        <taxon>Bacillota</taxon>
        <taxon>Clostridia</taxon>
        <taxon>Lachnospirales</taxon>
        <taxon>Lachnospiraceae</taxon>
        <taxon>Mediterraneibacter</taxon>
    </lineage>
</organism>
<feature type="region of interest" description="Disordered" evidence="1">
    <location>
        <begin position="262"/>
        <end position="294"/>
    </location>
</feature>
<dbReference type="InterPro" id="IPR046720">
    <property type="entry name" value="DUF6612"/>
</dbReference>
<reference evidence="3 5" key="1">
    <citation type="submission" date="2015-09" db="EMBL/GenBank/DDBJ databases">
        <authorList>
            <consortium name="Pathogen Informatics"/>
        </authorList>
    </citation>
    <scope>NUCLEOTIDE SEQUENCE [LARGE SCALE GENOMIC DNA]</scope>
    <source>
        <strain evidence="3 5">2789STDY5834841</strain>
    </source>
</reference>
<dbReference type="AlphaFoldDB" id="A0A173XVL3"/>
<feature type="compositionally biased region" description="Basic and acidic residues" evidence="1">
    <location>
        <begin position="283"/>
        <end position="294"/>
    </location>
</feature>
<dbReference type="Gene3D" id="2.50.20.20">
    <property type="match status" value="1"/>
</dbReference>
<accession>A0A173XVL3</accession>
<reference evidence="4 6" key="2">
    <citation type="journal article" date="2019" name="Science, e1252229">
        <title>Invertible promoters mediate bacterial phase variation, antibiotic resistance, and host adaptation in the gut.</title>
        <authorList>
            <person name="Jiang X."/>
            <person name="Hall A.B."/>
            <person name="Arthur T.D."/>
            <person name="Plichta D.R."/>
            <person name="Covington C.T."/>
            <person name="Poyet M."/>
            <person name="Crothers J."/>
            <person name="Moses P.L."/>
            <person name="Tolonen A.C."/>
            <person name="Vlamakis H."/>
            <person name="Alm E.J."/>
            <person name="Xavier R.J."/>
        </authorList>
    </citation>
    <scope>NUCLEOTIDE SEQUENCE [LARGE SCALE GENOMIC DNA]</scope>
    <source>
        <strain evidence="4">Aa_0143</strain>
        <strain evidence="6">aa_0143</strain>
    </source>
</reference>
<keyword evidence="2" id="KW-0732">Signal</keyword>
<dbReference type="RefSeq" id="WP_004848238.1">
    <property type="nucleotide sequence ID" value="NZ_AP028249.1"/>
</dbReference>
<dbReference type="Proteomes" id="UP000292665">
    <property type="component" value="Unassembled WGS sequence"/>
</dbReference>
<evidence type="ECO:0000313" key="5">
    <source>
        <dbReference type="Proteomes" id="UP000095787"/>
    </source>
</evidence>
<evidence type="ECO:0000313" key="4">
    <source>
        <dbReference type="EMBL" id="RYS79904.1"/>
    </source>
</evidence>
<dbReference type="Proteomes" id="UP000095787">
    <property type="component" value="Unassembled WGS sequence"/>
</dbReference>
<dbReference type="Pfam" id="PF20316">
    <property type="entry name" value="DUF6612"/>
    <property type="match status" value="1"/>
</dbReference>
<protein>
    <submittedName>
        <fullName evidence="3">Uncharacterized protein</fullName>
    </submittedName>
</protein>
<dbReference type="PROSITE" id="PS51257">
    <property type="entry name" value="PROKAR_LIPOPROTEIN"/>
    <property type="match status" value="1"/>
</dbReference>
<sequence length="461" mass="50905">MKKRRNKLVTLGMAAMMTAALMSGCGKKATPENLLKDMAKNMKDTESVVANMKMDMEMGDDTTTIGIQMDMDIDMDLKSGESHAKGAVDMKMMGTNVGTEIEMYTVKEKDQYIVYTMANDQWQKEEMDDSAADMAGELSDLTGSMGGHAKSFEMSKEKVEVNGEKCFEMKGEIKGSDIVGMMESGMADSLGSEIDEDVIKDLELPCTIAVYEDDILPAKISFDMQDIMEKAMEEEGVDVSACSIEVTYHEYDSVGEIKVPNDVIEKAGGEVSDDKEDKEDKDDDKKADKPAEQSKELGAKWDSYTVQINDKVLKLPCSLADLEATGLKLDREYTPEDYVVNAGEYELAWFEDENGNTIMADMVNTGDDPKALKDCIVGAISVDDYDLEEGGLTVLFPGGITVGTKEADVLAAYGEPTDSYKDEEYGNTYYWYDKESYDNSCTVETDAETGLVENITLQCYE</sequence>
<dbReference type="GeneID" id="97330427"/>
<dbReference type="EMBL" id="RCYR01000014">
    <property type="protein sequence ID" value="RYS79904.1"/>
    <property type="molecule type" value="Genomic_DNA"/>
</dbReference>
<feature type="chain" id="PRO_5044549754" evidence="2">
    <location>
        <begin position="23"/>
        <end position="461"/>
    </location>
</feature>
<feature type="compositionally biased region" description="Acidic residues" evidence="1">
    <location>
        <begin position="271"/>
        <end position="282"/>
    </location>
</feature>
<evidence type="ECO:0000313" key="3">
    <source>
        <dbReference type="EMBL" id="CUN54996.1"/>
    </source>
</evidence>
<evidence type="ECO:0000256" key="1">
    <source>
        <dbReference type="SAM" id="MobiDB-lite"/>
    </source>
</evidence>
<gene>
    <name evidence="4" type="ORF">EAI93_08255</name>
    <name evidence="3" type="ORF">ERS852456_00193</name>
</gene>